<accession>A0A0A9YCT3</accession>
<dbReference type="EMBL" id="GBHO01016269">
    <property type="protein sequence ID" value="JAG27335.1"/>
    <property type="molecule type" value="Transcribed_RNA"/>
</dbReference>
<sequence>MTTYEEFIQQSEERDGIRFTWNVWPSSRIEATRLVVPVGCLYQPLKERTDLPAIQYDPVLCTRNTCRAILNPMCQVDYRAKLWVCNFCFQRNPFPPQYAAISEQHQPAELIPSFSTIEYTISRAQFLPPIFLLVVDTCLDDDELGALKDSLQTSLSLLPTNSLVGLITFGKMVQVHELGCEGCSRSYVFRGTKDLTSKQVQDMLGIGKVSASPQQQQQRAMGGQQPFPTNRFIQPIQSCDMSLTDLLGEMQRDPWPVGQGKRPLRSTGAALAIAIGLLECSYPNTGAKVMLFLGGPCSQGPGQVVNDDLREPIRSHHDIQKDNARYMKKAIKHYDSLALRAATNGHSVDIYSCALDQTGLAEMKQCCNSTGGHMVMGDTFNSTLFKQTFQRVLSRDQKGEFKMAFNGVVEVKTSRELKVMGAIGPCVSLNTKGPCVSETDIGLGGTCQWKFCTFNQNTTAAMFFEVVNQHAAPIPQGGRGCIQFITQYQHASGQRRIRVTTVARNWADATTNMHHVSAGFDQEAGAVLMARMVVHRAETDDGPDVMRWADRMLIRLCQKFGEYNKDDPNSFRLPENFSLYPQFMYHLRRSQFLQVFNNSPDETSYYRHILMREDLSQSLIMIQPILYSYSFNGPEPVLLDTSSIQPDRILLMDTFFQILIFHGETIAQWRAQRYQDLPDMRTSNSSYRLL</sequence>
<reference evidence="17" key="2">
    <citation type="submission" date="2014-07" db="EMBL/GenBank/DDBJ databases">
        <authorList>
            <person name="Hull J."/>
        </authorList>
    </citation>
    <scope>NUCLEOTIDE SEQUENCE</scope>
</reference>
<dbReference type="AlphaFoldDB" id="A0A0A9YCT3"/>
<dbReference type="CDD" id="cd01478">
    <property type="entry name" value="Sec23-like"/>
    <property type="match status" value="1"/>
</dbReference>
<dbReference type="InterPro" id="IPR006896">
    <property type="entry name" value="Sec23/24_trunk_dom"/>
</dbReference>
<organism evidence="17">
    <name type="scientific">Lygus hesperus</name>
    <name type="common">Western plant bug</name>
    <dbReference type="NCBI Taxonomy" id="30085"/>
    <lineage>
        <taxon>Eukaryota</taxon>
        <taxon>Metazoa</taxon>
        <taxon>Ecdysozoa</taxon>
        <taxon>Arthropoda</taxon>
        <taxon>Hexapoda</taxon>
        <taxon>Insecta</taxon>
        <taxon>Pterygota</taxon>
        <taxon>Neoptera</taxon>
        <taxon>Paraneoptera</taxon>
        <taxon>Hemiptera</taxon>
        <taxon>Heteroptera</taxon>
        <taxon>Panheteroptera</taxon>
        <taxon>Cimicomorpha</taxon>
        <taxon>Miridae</taxon>
        <taxon>Mirini</taxon>
        <taxon>Lygus</taxon>
    </lineage>
</organism>
<dbReference type="FunFam" id="1.20.120.730:FF:000005">
    <property type="entry name" value="Protein transport protein SEC23"/>
    <property type="match status" value="1"/>
</dbReference>
<dbReference type="Pfam" id="PF00626">
    <property type="entry name" value="Gelsolin"/>
    <property type="match status" value="1"/>
</dbReference>
<evidence type="ECO:0000256" key="1">
    <source>
        <dbReference type="ARBA" id="ARBA00009210"/>
    </source>
</evidence>
<dbReference type="SUPFAM" id="SSF81995">
    <property type="entry name" value="beta-sandwich domain of Sec23/24"/>
    <property type="match status" value="1"/>
</dbReference>
<dbReference type="GO" id="GO:0090110">
    <property type="term" value="P:COPII-coated vesicle cargo loading"/>
    <property type="evidence" value="ECO:0007669"/>
    <property type="project" value="TreeGrafter"/>
</dbReference>
<name>A0A0A9YCT3_LYGHE</name>
<evidence type="ECO:0000256" key="11">
    <source>
        <dbReference type="RuleBase" id="RU365030"/>
    </source>
</evidence>
<evidence type="ECO:0000256" key="6">
    <source>
        <dbReference type="ARBA" id="ARBA00022892"/>
    </source>
</evidence>
<keyword evidence="2 11" id="KW-0813">Transport</keyword>
<evidence type="ECO:0000256" key="2">
    <source>
        <dbReference type="ARBA" id="ARBA00022448"/>
    </source>
</evidence>
<dbReference type="InterPro" id="IPR012990">
    <property type="entry name" value="Beta-sandwich_Sec23_24"/>
</dbReference>
<dbReference type="Pfam" id="PF04811">
    <property type="entry name" value="Sec23_trunk"/>
    <property type="match status" value="1"/>
</dbReference>
<gene>
    <name evidence="17" type="primary">Sec23a</name>
    <name evidence="17" type="ORF">CM83_78869</name>
</gene>
<keyword evidence="11" id="KW-0963">Cytoplasm</keyword>
<dbReference type="InterPro" id="IPR036175">
    <property type="entry name" value="Sec23/24_helical_dom_sf"/>
</dbReference>
<dbReference type="GO" id="GO:0006886">
    <property type="term" value="P:intracellular protein transport"/>
    <property type="evidence" value="ECO:0007669"/>
    <property type="project" value="InterPro"/>
</dbReference>
<keyword evidence="7 11" id="KW-0653">Protein transport</keyword>
<dbReference type="FunFam" id="2.30.30.380:FF:000001">
    <property type="entry name" value="Protein transport protein SEC23"/>
    <property type="match status" value="1"/>
</dbReference>
<dbReference type="GO" id="GO:0030127">
    <property type="term" value="C:COPII vesicle coat"/>
    <property type="evidence" value="ECO:0007669"/>
    <property type="project" value="InterPro"/>
</dbReference>
<evidence type="ECO:0000256" key="5">
    <source>
        <dbReference type="ARBA" id="ARBA00022833"/>
    </source>
</evidence>
<dbReference type="Gene3D" id="2.60.40.1670">
    <property type="entry name" value="beta-sandwich domain of Sec23/24"/>
    <property type="match status" value="1"/>
</dbReference>
<evidence type="ECO:0000256" key="9">
    <source>
        <dbReference type="ARBA" id="ARBA00023329"/>
    </source>
</evidence>
<dbReference type="InterPro" id="IPR036174">
    <property type="entry name" value="Znf_Sec23_Sec24_sf"/>
</dbReference>
<evidence type="ECO:0000256" key="8">
    <source>
        <dbReference type="ARBA" id="ARBA00023136"/>
    </source>
</evidence>
<keyword evidence="6 11" id="KW-0931">ER-Golgi transport</keyword>
<dbReference type="Gene3D" id="2.30.30.380">
    <property type="entry name" value="Zn-finger domain of Sec23/24"/>
    <property type="match status" value="1"/>
</dbReference>
<evidence type="ECO:0000256" key="10">
    <source>
        <dbReference type="ARBA" id="ARBA00025471"/>
    </source>
</evidence>
<dbReference type="InterPro" id="IPR036465">
    <property type="entry name" value="vWFA_dom_sf"/>
</dbReference>
<feature type="domain" description="Sec23/Sec24 beta-sandwich" evidence="16">
    <location>
        <begin position="404"/>
        <end position="507"/>
    </location>
</feature>
<dbReference type="GO" id="GO:0005096">
    <property type="term" value="F:GTPase activator activity"/>
    <property type="evidence" value="ECO:0007669"/>
    <property type="project" value="TreeGrafter"/>
</dbReference>
<keyword evidence="8 11" id="KW-0472">Membrane</keyword>
<dbReference type="GO" id="GO:0070971">
    <property type="term" value="C:endoplasmic reticulum exit site"/>
    <property type="evidence" value="ECO:0007669"/>
    <property type="project" value="TreeGrafter"/>
</dbReference>
<protein>
    <recommendedName>
        <fullName evidence="11">Protein transport protein SEC23</fullName>
    </recommendedName>
</protein>
<evidence type="ECO:0000259" key="16">
    <source>
        <dbReference type="Pfam" id="PF08033"/>
    </source>
</evidence>
<feature type="domain" description="Zinc finger Sec23/Sec24-type" evidence="13">
    <location>
        <begin position="58"/>
        <end position="98"/>
    </location>
</feature>
<dbReference type="InterPro" id="IPR006895">
    <property type="entry name" value="Znf_Sec23_Sec24"/>
</dbReference>
<dbReference type="SUPFAM" id="SSF82919">
    <property type="entry name" value="Zn-finger domain of Sec23/24"/>
    <property type="match status" value="1"/>
</dbReference>
<reference evidence="17" key="1">
    <citation type="journal article" date="2014" name="PLoS ONE">
        <title>Transcriptome-Based Identification of ABC Transporters in the Western Tarnished Plant Bug Lygus hesperus.</title>
        <authorList>
            <person name="Hull J.J."/>
            <person name="Chaney K."/>
            <person name="Geib S.M."/>
            <person name="Fabrick J.A."/>
            <person name="Brent C.S."/>
            <person name="Walsh D."/>
            <person name="Lavine L.C."/>
        </authorList>
    </citation>
    <scope>NUCLEOTIDE SEQUENCE</scope>
</reference>
<dbReference type="Pfam" id="PF04815">
    <property type="entry name" value="Sec23_helical"/>
    <property type="match status" value="1"/>
</dbReference>
<dbReference type="InterPro" id="IPR007123">
    <property type="entry name" value="Gelsolin-like_dom"/>
</dbReference>
<evidence type="ECO:0000313" key="17">
    <source>
        <dbReference type="EMBL" id="JAG27335.1"/>
    </source>
</evidence>
<proteinExistence type="inferred from homology"/>
<dbReference type="GO" id="GO:0008270">
    <property type="term" value="F:zinc ion binding"/>
    <property type="evidence" value="ECO:0007669"/>
    <property type="project" value="InterPro"/>
</dbReference>
<dbReference type="SUPFAM" id="SSF82754">
    <property type="entry name" value="C-terminal, gelsolin-like domain of Sec23/24"/>
    <property type="match status" value="1"/>
</dbReference>
<keyword evidence="5 11" id="KW-0862">Zinc</keyword>
<feature type="domain" description="Gelsolin-like" evidence="12">
    <location>
        <begin position="631"/>
        <end position="670"/>
    </location>
</feature>
<evidence type="ECO:0000256" key="3">
    <source>
        <dbReference type="ARBA" id="ARBA00022723"/>
    </source>
</evidence>
<keyword evidence="9 11" id="KW-0968">Cytoplasmic vesicle</keyword>
<dbReference type="FunFam" id="3.40.50.410:FF:000008">
    <property type="entry name" value="Protein transport protein SEC23"/>
    <property type="match status" value="1"/>
</dbReference>
<dbReference type="FunFam" id="2.60.40.1670:FF:000006">
    <property type="entry name" value="Protein transport protein SEC23"/>
    <property type="match status" value="1"/>
</dbReference>
<dbReference type="SUPFAM" id="SSF53300">
    <property type="entry name" value="vWA-like"/>
    <property type="match status" value="1"/>
</dbReference>
<dbReference type="GO" id="GO:0005789">
    <property type="term" value="C:endoplasmic reticulum membrane"/>
    <property type="evidence" value="ECO:0007669"/>
    <property type="project" value="UniProtKB-SubCell"/>
</dbReference>
<dbReference type="PANTHER" id="PTHR11141">
    <property type="entry name" value="PROTEIN TRANSPORT PROTEIN SEC23"/>
    <property type="match status" value="1"/>
</dbReference>
<feature type="domain" description="Sec23/Sec24 helical" evidence="15">
    <location>
        <begin position="521"/>
        <end position="619"/>
    </location>
</feature>
<dbReference type="InterPro" id="IPR036180">
    <property type="entry name" value="Gelsolin-like_dom_sf"/>
</dbReference>
<dbReference type="InterPro" id="IPR037364">
    <property type="entry name" value="Sec23"/>
</dbReference>
<dbReference type="Gene3D" id="3.40.20.10">
    <property type="entry name" value="Severin"/>
    <property type="match status" value="1"/>
</dbReference>
<feature type="domain" description="Sec23/Sec24 trunk" evidence="14">
    <location>
        <begin position="128"/>
        <end position="392"/>
    </location>
</feature>
<dbReference type="InterPro" id="IPR006900">
    <property type="entry name" value="Sec23/24_helical_dom"/>
</dbReference>
<evidence type="ECO:0000259" key="14">
    <source>
        <dbReference type="Pfam" id="PF04811"/>
    </source>
</evidence>
<dbReference type="Pfam" id="PF04810">
    <property type="entry name" value="zf-Sec23_Sec24"/>
    <property type="match status" value="1"/>
</dbReference>
<evidence type="ECO:0000259" key="15">
    <source>
        <dbReference type="Pfam" id="PF04815"/>
    </source>
</evidence>
<evidence type="ECO:0000256" key="7">
    <source>
        <dbReference type="ARBA" id="ARBA00022927"/>
    </source>
</evidence>
<keyword evidence="3 11" id="KW-0479">Metal-binding</keyword>
<evidence type="ECO:0000259" key="13">
    <source>
        <dbReference type="Pfam" id="PF04810"/>
    </source>
</evidence>
<dbReference type="InterPro" id="IPR029006">
    <property type="entry name" value="ADF-H/Gelsolin-like_dom_sf"/>
</dbReference>
<evidence type="ECO:0000259" key="12">
    <source>
        <dbReference type="Pfam" id="PF00626"/>
    </source>
</evidence>
<comment type="subcellular location">
    <subcellularLocation>
        <location evidence="11">Cytoplasmic vesicle</location>
        <location evidence="11">COPII-coated vesicle membrane</location>
        <topology evidence="11">Peripheral membrane protein</topology>
        <orientation evidence="11">Cytoplasmic side</orientation>
    </subcellularLocation>
    <subcellularLocation>
        <location evidence="11">Endoplasmic reticulum membrane</location>
        <topology evidence="11">Peripheral membrane protein</topology>
        <orientation evidence="11">Cytoplasmic side</orientation>
    </subcellularLocation>
</comment>
<dbReference type="Gene3D" id="1.20.120.730">
    <property type="entry name" value="Sec23/Sec24 helical domain"/>
    <property type="match status" value="1"/>
</dbReference>
<dbReference type="Pfam" id="PF08033">
    <property type="entry name" value="Sec23_BS"/>
    <property type="match status" value="1"/>
</dbReference>
<keyword evidence="4 11" id="KW-0256">Endoplasmic reticulum</keyword>
<dbReference type="PANTHER" id="PTHR11141:SF0">
    <property type="entry name" value="PROTEIN TRANSPORT PROTEIN SEC23"/>
    <property type="match status" value="1"/>
</dbReference>
<dbReference type="SUPFAM" id="SSF81811">
    <property type="entry name" value="Helical domain of Sec23/24"/>
    <property type="match status" value="1"/>
</dbReference>
<dbReference type="Gene3D" id="3.40.50.410">
    <property type="entry name" value="von Willebrand factor, type A domain"/>
    <property type="match status" value="1"/>
</dbReference>
<comment type="function">
    <text evidence="10 11">Component of the coat protein complex II (COPII) which promotes the formation of transport vesicles from the endoplasmic reticulum (ER). The coat has two main functions, the physical deformation of the endoplasmic reticulum membrane into vesicles and the selection of cargo molecules.</text>
</comment>
<evidence type="ECO:0000256" key="4">
    <source>
        <dbReference type="ARBA" id="ARBA00022824"/>
    </source>
</evidence>
<comment type="similarity">
    <text evidence="1 11">Belongs to the SEC23/SEC24 family. SEC23 subfamily.</text>
</comment>